<dbReference type="SUPFAM" id="SSF55729">
    <property type="entry name" value="Acyl-CoA N-acyltransferases (Nat)"/>
    <property type="match status" value="2"/>
</dbReference>
<reference evidence="2 3" key="1">
    <citation type="submission" date="2017-04" db="EMBL/GenBank/DDBJ databases">
        <title>Draft genome sequence of Zooshikella ganghwensis VG4 isolated from Red Sea sediments.</title>
        <authorList>
            <person name="Rehman Z."/>
            <person name="Alam I."/>
            <person name="Kamau A."/>
            <person name="Bajic V."/>
            <person name="Leiknes T."/>
        </authorList>
    </citation>
    <scope>NUCLEOTIDE SEQUENCE [LARGE SCALE GENOMIC DNA]</scope>
    <source>
        <strain evidence="2 3">VG4</strain>
    </source>
</reference>
<dbReference type="InterPro" id="IPR038740">
    <property type="entry name" value="BioF2-like_GNAT_dom"/>
</dbReference>
<dbReference type="Proteomes" id="UP000257039">
    <property type="component" value="Unassembled WGS sequence"/>
</dbReference>
<evidence type="ECO:0000313" key="2">
    <source>
        <dbReference type="EMBL" id="RDH44897.1"/>
    </source>
</evidence>
<dbReference type="Pfam" id="PF13480">
    <property type="entry name" value="Acetyltransf_6"/>
    <property type="match status" value="1"/>
</dbReference>
<evidence type="ECO:0000313" key="3">
    <source>
        <dbReference type="Proteomes" id="UP000257039"/>
    </source>
</evidence>
<keyword evidence="2" id="KW-0808">Transferase</keyword>
<dbReference type="AlphaFoldDB" id="A0A4P9VQP0"/>
<dbReference type="GO" id="GO:0016747">
    <property type="term" value="F:acyltransferase activity, transferring groups other than amino-acyl groups"/>
    <property type="evidence" value="ECO:0007669"/>
    <property type="project" value="InterPro"/>
</dbReference>
<proteinExistence type="predicted"/>
<keyword evidence="3" id="KW-1185">Reference proteome</keyword>
<dbReference type="PROSITE" id="PS51186">
    <property type="entry name" value="GNAT"/>
    <property type="match status" value="1"/>
</dbReference>
<sequence length="566" mass="65924">MDLKHASAQHAWQLINDPDFFQQWQNLYQLSDYATPYQAPDYIKLWYQHYAHSYTPLIVYLPEHDQVQAIMCLAVRNQHIIAAGSHQAEYQGWLCQQQNTTVFFQKLLDLLDHHYAEHALQLKYLPAELVTDQLQQIINTDRILLTSHQRPLNTLDPAAIAQSLKKKSNKSRINRLKKQGTLHFARVTKPDEQIALLKQMIPLYDFRQGAANQSFPFLDDHSKQDFHQALCQQQSHLLHMTGLWIDDKLVAAHLGFIHQHNVHLAIFCYSPFYSSHSPGKIHLLMLCELLAQEGMSCFDLTPGGDPWKNRFATTYDTVYELYRYRNQRDKQVATYLDKGLDHVKQGLAHFNITPGQAKETINKIRRAASPALITKVKQHLLQDTELRIYQLTEDTASSLTEAPFKINRLDDLLKYIPCYNWQDRCRFTREALHRIEQGEIPYTYADHSTLLSYAWLIPNAKQAFFNEVQQGMSFPPQSAVLYDSYTHPPARGQGLHQLSLQQRIHDAFTVYHAKQLFIVVTATNKVSRHVIEKYGFEYIGSLYYHRRFNKEEKVNRLPSIYHSQPV</sequence>
<accession>A0A4P9VQP0</accession>
<evidence type="ECO:0000259" key="1">
    <source>
        <dbReference type="PROSITE" id="PS51186"/>
    </source>
</evidence>
<feature type="domain" description="N-acetyltransferase" evidence="1">
    <location>
        <begin position="399"/>
        <end position="566"/>
    </location>
</feature>
<organism evidence="2 3">
    <name type="scientific">Zooshikella ganghwensis</name>
    <dbReference type="NCBI Taxonomy" id="202772"/>
    <lineage>
        <taxon>Bacteria</taxon>
        <taxon>Pseudomonadati</taxon>
        <taxon>Pseudomonadota</taxon>
        <taxon>Gammaproteobacteria</taxon>
        <taxon>Oceanospirillales</taxon>
        <taxon>Zooshikellaceae</taxon>
        <taxon>Zooshikella</taxon>
    </lineage>
</organism>
<dbReference type="Gene3D" id="3.40.630.30">
    <property type="match status" value="2"/>
</dbReference>
<dbReference type="InterPro" id="IPR000182">
    <property type="entry name" value="GNAT_dom"/>
</dbReference>
<dbReference type="RefSeq" id="WP_094787953.1">
    <property type="nucleotide sequence ID" value="NZ_NDXW01000001.1"/>
</dbReference>
<dbReference type="EMBL" id="NDXW01000001">
    <property type="protein sequence ID" value="RDH44897.1"/>
    <property type="molecule type" value="Genomic_DNA"/>
</dbReference>
<comment type="caution">
    <text evidence="2">The sequence shown here is derived from an EMBL/GenBank/DDBJ whole genome shotgun (WGS) entry which is preliminary data.</text>
</comment>
<dbReference type="Pfam" id="PF00583">
    <property type="entry name" value="Acetyltransf_1"/>
    <property type="match status" value="1"/>
</dbReference>
<name>A0A4P9VQP0_9GAMM</name>
<dbReference type="InterPro" id="IPR016181">
    <property type="entry name" value="Acyl_CoA_acyltransferase"/>
</dbReference>
<protein>
    <submittedName>
        <fullName evidence="2">GNAT family N-acetyltransferase</fullName>
    </submittedName>
</protein>
<gene>
    <name evidence="2" type="ORF">B9G39_16460</name>
</gene>